<dbReference type="eggNOG" id="COG0704">
    <property type="taxonomic scope" value="Bacteria"/>
</dbReference>
<dbReference type="GO" id="GO:0006817">
    <property type="term" value="P:phosphate ion transport"/>
    <property type="evidence" value="ECO:0007669"/>
    <property type="project" value="UniProtKB-KW"/>
</dbReference>
<comment type="similarity">
    <text evidence="2 8">Belongs to the PhoU family.</text>
</comment>
<gene>
    <name evidence="10" type="ORF">ADIARSV_3147</name>
</gene>
<evidence type="ECO:0000256" key="4">
    <source>
        <dbReference type="ARBA" id="ARBA00022448"/>
    </source>
</evidence>
<comment type="caution">
    <text evidence="10">The sequence shown here is derived from an EMBL/GenBank/DDBJ whole genome shotgun (WGS) entry which is preliminary data.</text>
</comment>
<dbReference type="SUPFAM" id="SSF109755">
    <property type="entry name" value="PhoU-like"/>
    <property type="match status" value="1"/>
</dbReference>
<dbReference type="GO" id="GO:0005737">
    <property type="term" value="C:cytoplasm"/>
    <property type="evidence" value="ECO:0007669"/>
    <property type="project" value="UniProtKB-SubCell"/>
</dbReference>
<evidence type="ECO:0000313" key="10">
    <source>
        <dbReference type="EMBL" id="EOR93706.1"/>
    </source>
</evidence>
<evidence type="ECO:0000256" key="6">
    <source>
        <dbReference type="ARBA" id="ARBA00022592"/>
    </source>
</evidence>
<feature type="domain" description="PhoU" evidence="9">
    <location>
        <begin position="121"/>
        <end position="205"/>
    </location>
</feature>
<evidence type="ECO:0000259" key="9">
    <source>
        <dbReference type="Pfam" id="PF01895"/>
    </source>
</evidence>
<dbReference type="OrthoDB" id="9814256at2"/>
<evidence type="ECO:0000256" key="2">
    <source>
        <dbReference type="ARBA" id="ARBA00008107"/>
    </source>
</evidence>
<evidence type="ECO:0000256" key="7">
    <source>
        <dbReference type="ARBA" id="ARBA00056181"/>
    </source>
</evidence>
<dbReference type="Pfam" id="PF01895">
    <property type="entry name" value="PhoU"/>
    <property type="match status" value="2"/>
</dbReference>
<keyword evidence="11" id="KW-1185">Reference proteome</keyword>
<keyword evidence="6 8" id="KW-0592">Phosphate transport</keyword>
<evidence type="ECO:0000313" key="11">
    <source>
        <dbReference type="Proteomes" id="UP000014174"/>
    </source>
</evidence>
<dbReference type="InterPro" id="IPR026022">
    <property type="entry name" value="PhoU_dom"/>
</dbReference>
<evidence type="ECO:0000256" key="1">
    <source>
        <dbReference type="ARBA" id="ARBA00004496"/>
    </source>
</evidence>
<dbReference type="GO" id="GO:0030643">
    <property type="term" value="P:intracellular phosphate ion homeostasis"/>
    <property type="evidence" value="ECO:0007669"/>
    <property type="project" value="InterPro"/>
</dbReference>
<protein>
    <recommendedName>
        <fullName evidence="8">Phosphate-specific transport system accessory protein PhoU</fullName>
    </recommendedName>
</protein>
<comment type="subunit">
    <text evidence="3 8">Homodimer.</text>
</comment>
<comment type="function">
    <text evidence="7 8">Plays a role in the regulation of phosphate uptake.</text>
</comment>
<dbReference type="InterPro" id="IPR038078">
    <property type="entry name" value="PhoU-like_sf"/>
</dbReference>
<dbReference type="PIRSF" id="PIRSF003107">
    <property type="entry name" value="PhoU"/>
    <property type="match status" value="1"/>
</dbReference>
<accession>R9GPS3</accession>
<dbReference type="PANTHER" id="PTHR42930:SF3">
    <property type="entry name" value="PHOSPHATE-SPECIFIC TRANSPORT SYSTEM ACCESSORY PROTEIN PHOU"/>
    <property type="match status" value="1"/>
</dbReference>
<keyword evidence="5 8" id="KW-0963">Cytoplasm</keyword>
<dbReference type="RefSeq" id="WP_016196376.1">
    <property type="nucleotide sequence ID" value="NZ_AQPN01000106.1"/>
</dbReference>
<feature type="domain" description="PhoU" evidence="9">
    <location>
        <begin position="16"/>
        <end position="103"/>
    </location>
</feature>
<dbReference type="PANTHER" id="PTHR42930">
    <property type="entry name" value="PHOSPHATE-SPECIFIC TRANSPORT SYSTEM ACCESSORY PROTEIN PHOU"/>
    <property type="match status" value="1"/>
</dbReference>
<keyword evidence="4 8" id="KW-0813">Transport</keyword>
<dbReference type="PATRIC" id="fig|1150600.3.peg.3115"/>
<proteinExistence type="inferred from homology"/>
<evidence type="ECO:0000256" key="5">
    <source>
        <dbReference type="ARBA" id="ARBA00022490"/>
    </source>
</evidence>
<dbReference type="FunFam" id="1.20.58.220:FF:000004">
    <property type="entry name" value="Phosphate-specific transport system accessory protein PhoU"/>
    <property type="match status" value="1"/>
</dbReference>
<dbReference type="GO" id="GO:0045936">
    <property type="term" value="P:negative regulation of phosphate metabolic process"/>
    <property type="evidence" value="ECO:0007669"/>
    <property type="project" value="InterPro"/>
</dbReference>
<dbReference type="STRING" id="1150600.ADIARSV_3147"/>
<evidence type="ECO:0000256" key="8">
    <source>
        <dbReference type="PIRNR" id="PIRNR003107"/>
    </source>
</evidence>
<dbReference type="InterPro" id="IPR028366">
    <property type="entry name" value="PhoU"/>
</dbReference>
<dbReference type="AlphaFoldDB" id="R9GPS3"/>
<evidence type="ECO:0000256" key="3">
    <source>
        <dbReference type="ARBA" id="ARBA00011738"/>
    </source>
</evidence>
<dbReference type="Gene3D" id="1.20.58.220">
    <property type="entry name" value="Phosphate transport system protein phou homolog 2, domain 2"/>
    <property type="match status" value="1"/>
</dbReference>
<name>R9GPS3_9SPHI</name>
<dbReference type="EMBL" id="AQPN01000106">
    <property type="protein sequence ID" value="EOR93706.1"/>
    <property type="molecule type" value="Genomic_DNA"/>
</dbReference>
<dbReference type="Proteomes" id="UP000014174">
    <property type="component" value="Unassembled WGS sequence"/>
</dbReference>
<organism evidence="10 11">
    <name type="scientific">Arcticibacter svalbardensis MN12-7</name>
    <dbReference type="NCBI Taxonomy" id="1150600"/>
    <lineage>
        <taxon>Bacteria</taxon>
        <taxon>Pseudomonadati</taxon>
        <taxon>Bacteroidota</taxon>
        <taxon>Sphingobacteriia</taxon>
        <taxon>Sphingobacteriales</taxon>
        <taxon>Sphingobacteriaceae</taxon>
        <taxon>Arcticibacter</taxon>
    </lineage>
</organism>
<comment type="subcellular location">
    <subcellularLocation>
        <location evidence="1 8">Cytoplasm</location>
    </subcellularLocation>
</comment>
<sequence>MTHLESELKSLKKDTTEMWELVISQLEKAYHSLKTFDKDFSREVVANEKRVNSMELKIDRDCENIIALYSPVAIDLRFVLATLKINNNLERIGDIAESIAKYIISEKEPFDAELLKSTEFLEMYQGAHNIVRDVLLSFEREDTKLARSIFKKDEVLDDINGDVNDNIVAFISKYPTKMEQALNVHSIIRKLERVGDQSKNIAEEIIFYMEAKVLKHRK</sequence>
<reference evidence="10 11" key="1">
    <citation type="journal article" date="2013" name="Genome Announc.">
        <title>Draft Genome Sequence of Arcticibacter svalbardensis Strain MN12-7T, a Member of the Family Sphingobacteriaceae Isolated from an Arctic Soil Sample.</title>
        <authorList>
            <person name="Shivaji S."/>
            <person name="Ara S."/>
            <person name="Prasad S."/>
            <person name="Manasa B.P."/>
            <person name="Begum Z."/>
            <person name="Singh A."/>
            <person name="Kumar Pinnaka A."/>
        </authorList>
    </citation>
    <scope>NUCLEOTIDE SEQUENCE [LARGE SCALE GENOMIC DNA]</scope>
    <source>
        <strain evidence="10 11">MN12-7</strain>
    </source>
</reference>
<dbReference type="NCBIfam" id="TIGR02135">
    <property type="entry name" value="phoU_full"/>
    <property type="match status" value="1"/>
</dbReference>